<dbReference type="AlphaFoldDB" id="A0A0A8YDE0"/>
<reference evidence="1" key="2">
    <citation type="journal article" date="2015" name="Data Brief">
        <title>Shoot transcriptome of the giant reed, Arundo donax.</title>
        <authorList>
            <person name="Barrero R.A."/>
            <person name="Guerrero F.D."/>
            <person name="Moolhuijzen P."/>
            <person name="Goolsby J.A."/>
            <person name="Tidwell J."/>
            <person name="Bellgard S.E."/>
            <person name="Bellgard M.I."/>
        </authorList>
    </citation>
    <scope>NUCLEOTIDE SEQUENCE</scope>
    <source>
        <tissue evidence="1">Shoot tissue taken approximately 20 cm above the soil surface</tissue>
    </source>
</reference>
<accession>A0A0A8YDE0</accession>
<proteinExistence type="predicted"/>
<evidence type="ECO:0000313" key="1">
    <source>
        <dbReference type="EMBL" id="JAD23954.1"/>
    </source>
</evidence>
<protein>
    <submittedName>
        <fullName evidence="1">Uncharacterized protein</fullName>
    </submittedName>
</protein>
<reference evidence="1" key="1">
    <citation type="submission" date="2014-09" db="EMBL/GenBank/DDBJ databases">
        <authorList>
            <person name="Magalhaes I.L.F."/>
            <person name="Oliveira U."/>
            <person name="Santos F.R."/>
            <person name="Vidigal T.H.D.A."/>
            <person name="Brescovit A.D."/>
            <person name="Santos A.J."/>
        </authorList>
    </citation>
    <scope>NUCLEOTIDE SEQUENCE</scope>
    <source>
        <tissue evidence="1">Shoot tissue taken approximately 20 cm above the soil surface</tissue>
    </source>
</reference>
<sequence>MVRRLAHVQSTQVNETRYSWTRHRDMGQMNTRGAKKFPDLLKTIRDGPSCLNKVKNGYASTK</sequence>
<organism evidence="1">
    <name type="scientific">Arundo donax</name>
    <name type="common">Giant reed</name>
    <name type="synonym">Donax arundinaceus</name>
    <dbReference type="NCBI Taxonomy" id="35708"/>
    <lineage>
        <taxon>Eukaryota</taxon>
        <taxon>Viridiplantae</taxon>
        <taxon>Streptophyta</taxon>
        <taxon>Embryophyta</taxon>
        <taxon>Tracheophyta</taxon>
        <taxon>Spermatophyta</taxon>
        <taxon>Magnoliopsida</taxon>
        <taxon>Liliopsida</taxon>
        <taxon>Poales</taxon>
        <taxon>Poaceae</taxon>
        <taxon>PACMAD clade</taxon>
        <taxon>Arundinoideae</taxon>
        <taxon>Arundineae</taxon>
        <taxon>Arundo</taxon>
    </lineage>
</organism>
<name>A0A0A8YDE0_ARUDO</name>
<dbReference type="EMBL" id="GBRH01273941">
    <property type="protein sequence ID" value="JAD23954.1"/>
    <property type="molecule type" value="Transcribed_RNA"/>
</dbReference>